<dbReference type="InterPro" id="IPR008991">
    <property type="entry name" value="Translation_prot_SH3-like_sf"/>
</dbReference>
<proteinExistence type="inferred from homology"/>
<sequence>MATITTADFKNGIGLRIKDKVVTIVEFQHVKPGKGGAFVRYKTKDIKTGRVVENTCNAGTKFESVMLSTREMQYLYNDGNDFIFMDNETYEQVPVPEDFIGDNAKWLKENDVCQLLYADDDLMGVNPPMFIEVQITQTDPGFKGDTVQGSTKPATIETGAVVQVPMYLNEGEMIKVDTRDGKFVSRV</sequence>
<dbReference type="HAMAP" id="MF_00141">
    <property type="entry name" value="EF_P"/>
    <property type="match status" value="1"/>
</dbReference>
<comment type="caution">
    <text evidence="11">The sequence shown here is derived from an EMBL/GenBank/DDBJ whole genome shotgun (WGS) entry which is preliminary data.</text>
</comment>
<dbReference type="NCBIfam" id="TIGR00038">
    <property type="entry name" value="efp"/>
    <property type="match status" value="1"/>
</dbReference>
<reference evidence="12" key="1">
    <citation type="submission" date="2017-04" db="EMBL/GenBank/DDBJ databases">
        <title>Function of individual gut microbiota members based on whole genome sequencing of pure cultures obtained from chicken caecum.</title>
        <authorList>
            <person name="Medvecky M."/>
            <person name="Cejkova D."/>
            <person name="Polansky O."/>
            <person name="Karasova D."/>
            <person name="Kubasova T."/>
            <person name="Cizek A."/>
            <person name="Rychlik I."/>
        </authorList>
    </citation>
    <scope>NUCLEOTIDE SEQUENCE [LARGE SCALE GENOMIC DNA]</scope>
    <source>
        <strain evidence="12">An70</strain>
    </source>
</reference>
<dbReference type="InterPro" id="IPR011768">
    <property type="entry name" value="Transl_elongation_fac_P"/>
</dbReference>
<dbReference type="InterPro" id="IPR013852">
    <property type="entry name" value="Transl_elong_P/YeiP_CS"/>
</dbReference>
<dbReference type="SUPFAM" id="SSF50104">
    <property type="entry name" value="Translation proteins SH3-like domain"/>
    <property type="match status" value="1"/>
</dbReference>
<dbReference type="InterPro" id="IPR015365">
    <property type="entry name" value="Elong-fact-P_C"/>
</dbReference>
<keyword evidence="4 8" id="KW-0963">Cytoplasm</keyword>
<evidence type="ECO:0000256" key="2">
    <source>
        <dbReference type="ARBA" id="ARBA00004815"/>
    </source>
</evidence>
<dbReference type="FunFam" id="2.40.50.140:FF:000009">
    <property type="entry name" value="Elongation factor P"/>
    <property type="match status" value="1"/>
</dbReference>
<dbReference type="CDD" id="cd05794">
    <property type="entry name" value="S1_EF-P_repeat_2"/>
    <property type="match status" value="1"/>
</dbReference>
<dbReference type="Pfam" id="PF08207">
    <property type="entry name" value="EFP_N"/>
    <property type="match status" value="1"/>
</dbReference>
<evidence type="ECO:0000313" key="11">
    <source>
        <dbReference type="EMBL" id="OUN44389.1"/>
    </source>
</evidence>
<dbReference type="PIRSF" id="PIRSF005901">
    <property type="entry name" value="EF-P"/>
    <property type="match status" value="1"/>
</dbReference>
<dbReference type="Gene3D" id="2.30.30.30">
    <property type="match status" value="1"/>
</dbReference>
<dbReference type="InterPro" id="IPR012340">
    <property type="entry name" value="NA-bd_OB-fold"/>
</dbReference>
<evidence type="ECO:0000256" key="8">
    <source>
        <dbReference type="HAMAP-Rule" id="MF_00141"/>
    </source>
</evidence>
<evidence type="ECO:0000313" key="12">
    <source>
        <dbReference type="Proteomes" id="UP000196560"/>
    </source>
</evidence>
<dbReference type="STRING" id="1118060.GCA_000311845_01093"/>
<dbReference type="GO" id="GO:0043043">
    <property type="term" value="P:peptide biosynthetic process"/>
    <property type="evidence" value="ECO:0007669"/>
    <property type="project" value="InterPro"/>
</dbReference>
<keyword evidence="12" id="KW-1185">Reference proteome</keyword>
<dbReference type="InterPro" id="IPR013185">
    <property type="entry name" value="Transl_elong_KOW-like"/>
</dbReference>
<evidence type="ECO:0000256" key="10">
    <source>
        <dbReference type="RuleBase" id="RU004389"/>
    </source>
</evidence>
<comment type="similarity">
    <text evidence="3 8 10">Belongs to the elongation factor P family.</text>
</comment>
<dbReference type="FunFam" id="2.40.50.140:FF:000004">
    <property type="entry name" value="Elongation factor P"/>
    <property type="match status" value="1"/>
</dbReference>
<protein>
    <recommendedName>
        <fullName evidence="8 9">Elongation factor P</fullName>
        <shortName evidence="8">EF-P</shortName>
    </recommendedName>
</protein>
<gene>
    <name evidence="8" type="primary">efp</name>
    <name evidence="11" type="ORF">B5G21_00050</name>
</gene>
<organism evidence="11 12">
    <name type="scientific">Enorma massiliensis</name>
    <dbReference type="NCBI Taxonomy" id="1472761"/>
    <lineage>
        <taxon>Bacteria</taxon>
        <taxon>Bacillati</taxon>
        <taxon>Actinomycetota</taxon>
        <taxon>Coriobacteriia</taxon>
        <taxon>Coriobacteriales</taxon>
        <taxon>Coriobacteriaceae</taxon>
        <taxon>Enorma</taxon>
    </lineage>
</organism>
<dbReference type="PANTHER" id="PTHR30053">
    <property type="entry name" value="ELONGATION FACTOR P"/>
    <property type="match status" value="1"/>
</dbReference>
<evidence type="ECO:0000256" key="6">
    <source>
        <dbReference type="ARBA" id="ARBA00022917"/>
    </source>
</evidence>
<dbReference type="InterPro" id="IPR001059">
    <property type="entry name" value="Transl_elong_P/YeiP_cen"/>
</dbReference>
<dbReference type="GO" id="GO:0003746">
    <property type="term" value="F:translation elongation factor activity"/>
    <property type="evidence" value="ECO:0007669"/>
    <property type="project" value="UniProtKB-UniRule"/>
</dbReference>
<dbReference type="PANTHER" id="PTHR30053:SF12">
    <property type="entry name" value="ELONGATION FACTOR P (EF-P) FAMILY PROTEIN"/>
    <property type="match status" value="1"/>
</dbReference>
<dbReference type="Pfam" id="PF01132">
    <property type="entry name" value="EFP"/>
    <property type="match status" value="1"/>
</dbReference>
<evidence type="ECO:0000256" key="5">
    <source>
        <dbReference type="ARBA" id="ARBA00022768"/>
    </source>
</evidence>
<comment type="pathway">
    <text evidence="2 8">Protein biosynthesis; polypeptide chain elongation.</text>
</comment>
<dbReference type="FunFam" id="2.30.30.30:FF:000003">
    <property type="entry name" value="Elongation factor P"/>
    <property type="match status" value="1"/>
</dbReference>
<dbReference type="RefSeq" id="WP_019128392.1">
    <property type="nucleotide sequence ID" value="NZ_CALUIC010000009.1"/>
</dbReference>
<dbReference type="EMBL" id="NFHO01000001">
    <property type="protein sequence ID" value="OUN44389.1"/>
    <property type="molecule type" value="Genomic_DNA"/>
</dbReference>
<dbReference type="SMART" id="SM00841">
    <property type="entry name" value="Elong-fact-P_C"/>
    <property type="match status" value="1"/>
</dbReference>
<dbReference type="NCBIfam" id="NF001810">
    <property type="entry name" value="PRK00529.1"/>
    <property type="match status" value="1"/>
</dbReference>
<evidence type="ECO:0000256" key="4">
    <source>
        <dbReference type="ARBA" id="ARBA00022490"/>
    </source>
</evidence>
<accession>A0A1Y3UDF6</accession>
<dbReference type="AlphaFoldDB" id="A0A1Y3UDF6"/>
<dbReference type="SUPFAM" id="SSF50249">
    <property type="entry name" value="Nucleic acid-binding proteins"/>
    <property type="match status" value="2"/>
</dbReference>
<comment type="subcellular location">
    <subcellularLocation>
        <location evidence="1 8">Cytoplasm</location>
    </subcellularLocation>
</comment>
<evidence type="ECO:0000256" key="9">
    <source>
        <dbReference type="NCBIfam" id="TIGR00038"/>
    </source>
</evidence>
<evidence type="ECO:0000256" key="7">
    <source>
        <dbReference type="ARBA" id="ARBA00025469"/>
    </source>
</evidence>
<dbReference type="GeneID" id="98653339"/>
<dbReference type="InterPro" id="IPR020599">
    <property type="entry name" value="Transl_elong_fac_P/YeiP"/>
</dbReference>
<evidence type="ECO:0000256" key="3">
    <source>
        <dbReference type="ARBA" id="ARBA00009479"/>
    </source>
</evidence>
<dbReference type="Pfam" id="PF09285">
    <property type="entry name" value="Elong-fact-P_C"/>
    <property type="match status" value="1"/>
</dbReference>
<keyword evidence="5 8" id="KW-0251">Elongation factor</keyword>
<evidence type="ECO:0000256" key="1">
    <source>
        <dbReference type="ARBA" id="ARBA00004496"/>
    </source>
</evidence>
<dbReference type="InterPro" id="IPR014722">
    <property type="entry name" value="Rib_uL2_dom2"/>
</dbReference>
<name>A0A1Y3UDF6_9ACTN</name>
<dbReference type="Gene3D" id="2.40.50.140">
    <property type="entry name" value="Nucleic acid-binding proteins"/>
    <property type="match status" value="2"/>
</dbReference>
<dbReference type="PROSITE" id="PS01275">
    <property type="entry name" value="EFP"/>
    <property type="match status" value="1"/>
</dbReference>
<dbReference type="CDD" id="cd04470">
    <property type="entry name" value="S1_EF-P_repeat_1"/>
    <property type="match status" value="1"/>
</dbReference>
<dbReference type="Proteomes" id="UP000196560">
    <property type="component" value="Unassembled WGS sequence"/>
</dbReference>
<dbReference type="UniPathway" id="UPA00345"/>
<comment type="function">
    <text evidence="7 8">Involved in peptide bond synthesis. Stimulates efficient translation and peptide-bond synthesis on native or reconstituted 70S ribosomes in vitro. Probably functions indirectly by altering the affinity of the ribosome for aminoacyl-tRNA, thus increasing their reactivity as acceptors for peptidyl transferase.</text>
</comment>
<dbReference type="eggNOG" id="COG0231">
    <property type="taxonomic scope" value="Bacteria"/>
</dbReference>
<dbReference type="GO" id="GO:0005829">
    <property type="term" value="C:cytosol"/>
    <property type="evidence" value="ECO:0007669"/>
    <property type="project" value="UniProtKB-ARBA"/>
</dbReference>
<dbReference type="SMART" id="SM01185">
    <property type="entry name" value="EFP"/>
    <property type="match status" value="1"/>
</dbReference>
<keyword evidence="6 8" id="KW-0648">Protein biosynthesis</keyword>